<organism evidence="2 3">
    <name type="scientific">Maritimibacter fusiformis</name>
    <dbReference type="NCBI Taxonomy" id="2603819"/>
    <lineage>
        <taxon>Bacteria</taxon>
        <taxon>Pseudomonadati</taxon>
        <taxon>Pseudomonadota</taxon>
        <taxon>Alphaproteobacteria</taxon>
        <taxon>Rhodobacterales</taxon>
        <taxon>Roseobacteraceae</taxon>
        <taxon>Maritimibacter</taxon>
    </lineage>
</organism>
<dbReference type="Proteomes" id="UP000322080">
    <property type="component" value="Unassembled WGS sequence"/>
</dbReference>
<sequence>MRALISAAMLAALPGCVLTGIDPAGLGEKAGEMSALNNALPPGGDVETPQGGQAVYDGVASFYLQDGPNPQAPPVTGHAILGDARLTVDFGARTVGGVMDDFEVAEFLMADLDDDSFQNLENWEPATGQIVLANGTMVNTTRFDADFAGDLTTALHVYRLNGKMLGMFRGPNGEYILAHGDRDFGDNVTIDGETPLDGRFDLIAVTE</sequence>
<dbReference type="RefSeq" id="WP_148375876.1">
    <property type="nucleotide sequence ID" value="NZ_VSIY01000003.1"/>
</dbReference>
<dbReference type="Gene3D" id="2.40.160.90">
    <property type="match status" value="1"/>
</dbReference>
<accession>A0A5D0RPH2</accession>
<evidence type="ECO:0000256" key="1">
    <source>
        <dbReference type="SAM" id="SignalP"/>
    </source>
</evidence>
<dbReference type="EMBL" id="VSIY01000003">
    <property type="protein sequence ID" value="TYB82785.1"/>
    <property type="molecule type" value="Genomic_DNA"/>
</dbReference>
<gene>
    <name evidence="2" type="ORF">FVF75_00950</name>
</gene>
<evidence type="ECO:0000313" key="3">
    <source>
        <dbReference type="Proteomes" id="UP000322080"/>
    </source>
</evidence>
<feature type="signal peptide" evidence="1">
    <location>
        <begin position="1"/>
        <end position="19"/>
    </location>
</feature>
<feature type="chain" id="PRO_5023011766" evidence="1">
    <location>
        <begin position="20"/>
        <end position="207"/>
    </location>
</feature>
<dbReference type="AlphaFoldDB" id="A0A5D0RPH2"/>
<protein>
    <submittedName>
        <fullName evidence="2">Transferrin-binding protein-like solute binding protein</fullName>
    </submittedName>
</protein>
<keyword evidence="1" id="KW-0732">Signal</keyword>
<proteinExistence type="predicted"/>
<reference evidence="2 3" key="1">
    <citation type="submission" date="2019-08" db="EMBL/GenBank/DDBJ databases">
        <title>Identification of a novel species of the genus Boseongicola.</title>
        <authorList>
            <person name="Zhang X.-Q."/>
        </authorList>
    </citation>
    <scope>NUCLEOTIDE SEQUENCE [LARGE SCALE GENOMIC DNA]</scope>
    <source>
        <strain evidence="2 3">HY14</strain>
    </source>
</reference>
<comment type="caution">
    <text evidence="2">The sequence shown here is derived from an EMBL/GenBank/DDBJ whole genome shotgun (WGS) entry which is preliminary data.</text>
</comment>
<evidence type="ECO:0000313" key="2">
    <source>
        <dbReference type="EMBL" id="TYB82785.1"/>
    </source>
</evidence>
<keyword evidence="3" id="KW-1185">Reference proteome</keyword>
<name>A0A5D0RPH2_9RHOB</name>